<name>A0A512CI11_9BACT</name>
<accession>A0A512CI11</accession>
<dbReference type="RefSeq" id="WP_146948631.1">
    <property type="nucleotide sequence ID" value="NZ_BJYV01000028.1"/>
</dbReference>
<protein>
    <recommendedName>
        <fullName evidence="3">Protein NO VEIN C-terminal domain-containing protein</fullName>
    </recommendedName>
</protein>
<dbReference type="EMBL" id="BJYV01000028">
    <property type="protein sequence ID" value="GEO23854.1"/>
    <property type="molecule type" value="Genomic_DNA"/>
</dbReference>
<keyword evidence="2" id="KW-1185">Reference proteome</keyword>
<gene>
    <name evidence="1" type="ORF">CQA01_43880</name>
</gene>
<proteinExistence type="predicted"/>
<evidence type="ECO:0000313" key="2">
    <source>
        <dbReference type="Proteomes" id="UP000321301"/>
    </source>
</evidence>
<dbReference type="Proteomes" id="UP000321301">
    <property type="component" value="Unassembled WGS sequence"/>
</dbReference>
<dbReference type="SUPFAM" id="SSF55874">
    <property type="entry name" value="ATPase domain of HSP90 chaperone/DNA topoisomerase II/histidine kinase"/>
    <property type="match status" value="1"/>
</dbReference>
<dbReference type="NCBIfam" id="NF047352">
    <property type="entry name" value="P_loop_sacsin"/>
    <property type="match status" value="1"/>
</dbReference>
<sequence>MEETSKLEREEILNNAINESELSDLKQHADKMIRGFENFNSFSSNRAVWELVQNACDLSENCEVTIDYRNNGFSFTHNGSPFNTKSFISLIKQVSGKYGDESELPEVGKYGTGFLTTHTFGRKFEINSVLKAKETYFEIKNFLIDRSPREWKELSQNIKNQKEKVYNLIREGAILPNHTNKTTFTFKPESSQEQKYIEESSKDLEDYIPIVLTINDRLNKVEILKDNKQTFFERISKIKVPNHQGINLFKTTIKLNGNNKIVYSIIDETDEIEIILPINEDLELYTFPERIARLFLYYPLIGSEDFGLNFIINCKQFLPTEPRDGIHLKSNKDQVQEQEQENTRLIEKASKIIFDFLKSNVLKVSNPLLYAKINFQRDSENTLLNEYFEGLQSLWTEEFKALPIVETLTGFKPVNEVCFFEQEILENINCFNEIYEITSKFKDNLPISSSVQMWSEYANEWSNESLIFVGHKNIVEYISEQELSSFNKSTLINYYSHLIGIEKTKYFSELTLLPNLDGQFRYLAPLLTPMDLNETLINIGKILIPDSIEKLIHTDFHFNFHYETFNRKSFSNSVKTILDELQISSKICLPESTELDDYNDIDASIEKIDFVFFKSLIKYCKLSNNINSQSKPINLTKIISIYYTLDDDLIELNNLSNLEDNLDIRSARKILAQAFCNLLQFHNKVWVEKNIQFLLDIANCNEDSLKDVFSNSKIFPNQINQLKSINDLKRDLEVLIEIKDLYNKVNIEEIREDLVYKEFNSFIAEDRFITTKYLTTQIEETFFNTDIRDINEHPFKEEILGIISKLSKKEYAELFPRLDDKKANLMLEIVTNENTKDDIFSIVTLKESQLKSLGKLIQESNFEDILNVANTLIQQQIENKSDFRHKYEIGTNIERLIREKLSFELQERVTFDNSKEIETSDIQGGQDIVIIIDEKPIYFIEVKSRWSSVSSVSMSKLQLQRAVEENENYALCSVDITRYSGINDKYHLPIEEVLPLTKFVTNIGNTIKPLISENLSAEKNLTDSIHLIDYRGIIPQEIIKKGTDFSEFVNTLIAIINKNAKEFKLNEVENTSL</sequence>
<evidence type="ECO:0000313" key="1">
    <source>
        <dbReference type="EMBL" id="GEO23854.1"/>
    </source>
</evidence>
<dbReference type="AlphaFoldDB" id="A0A512CI11"/>
<comment type="caution">
    <text evidence="1">The sequence shown here is derived from an EMBL/GenBank/DDBJ whole genome shotgun (WGS) entry which is preliminary data.</text>
</comment>
<dbReference type="InterPro" id="IPR036890">
    <property type="entry name" value="HATPase_C_sf"/>
</dbReference>
<evidence type="ECO:0008006" key="3">
    <source>
        <dbReference type="Google" id="ProtNLM"/>
    </source>
</evidence>
<reference evidence="1 2" key="1">
    <citation type="submission" date="2019-07" db="EMBL/GenBank/DDBJ databases">
        <title>Whole genome shotgun sequence of Cyclobacterium qasimii NBRC 106168.</title>
        <authorList>
            <person name="Hosoyama A."/>
            <person name="Uohara A."/>
            <person name="Ohji S."/>
            <person name="Ichikawa N."/>
        </authorList>
    </citation>
    <scope>NUCLEOTIDE SEQUENCE [LARGE SCALE GENOMIC DNA]</scope>
    <source>
        <strain evidence="1 2">NBRC 106168</strain>
    </source>
</reference>
<organism evidence="1 2">
    <name type="scientific">Cyclobacterium qasimii</name>
    <dbReference type="NCBI Taxonomy" id="1350429"/>
    <lineage>
        <taxon>Bacteria</taxon>
        <taxon>Pseudomonadati</taxon>
        <taxon>Bacteroidota</taxon>
        <taxon>Cytophagia</taxon>
        <taxon>Cytophagales</taxon>
        <taxon>Cyclobacteriaceae</taxon>
        <taxon>Cyclobacterium</taxon>
    </lineage>
</organism>